<keyword evidence="4" id="KW-1185">Reference proteome</keyword>
<protein>
    <submittedName>
        <fullName evidence="3">PHO85 cyclin-1</fullName>
    </submittedName>
</protein>
<feature type="compositionally biased region" description="Low complexity" evidence="1">
    <location>
        <begin position="384"/>
        <end position="397"/>
    </location>
</feature>
<evidence type="ECO:0000256" key="1">
    <source>
        <dbReference type="SAM" id="MobiDB-lite"/>
    </source>
</evidence>
<feature type="compositionally biased region" description="Low complexity" evidence="1">
    <location>
        <begin position="359"/>
        <end position="375"/>
    </location>
</feature>
<dbReference type="InterPro" id="IPR036915">
    <property type="entry name" value="Cyclin-like_sf"/>
</dbReference>
<evidence type="ECO:0000259" key="2">
    <source>
        <dbReference type="Pfam" id="PF00134"/>
    </source>
</evidence>
<reference evidence="3 4" key="1">
    <citation type="submission" date="2024-02" db="EMBL/GenBank/DDBJ databases">
        <title>Discinaceae phylogenomics.</title>
        <authorList>
            <person name="Dirks A.C."/>
            <person name="James T.Y."/>
        </authorList>
    </citation>
    <scope>NUCLEOTIDE SEQUENCE [LARGE SCALE GENOMIC DNA]</scope>
    <source>
        <strain evidence="3 4">ACD0624</strain>
    </source>
</reference>
<feature type="compositionally biased region" description="Low complexity" evidence="1">
    <location>
        <begin position="260"/>
        <end position="274"/>
    </location>
</feature>
<dbReference type="PANTHER" id="PTHR15615">
    <property type="match status" value="1"/>
</dbReference>
<accession>A0ABR3GCN3</accession>
<dbReference type="InterPro" id="IPR006671">
    <property type="entry name" value="Cyclin_N"/>
</dbReference>
<dbReference type="EMBL" id="JBBBZM010000115">
    <property type="protein sequence ID" value="KAL0633733.1"/>
    <property type="molecule type" value="Genomic_DNA"/>
</dbReference>
<sequence>MSTMSRKAALDEFVRRPVTKEMIAYLSVKAGNVIRCEQASSSALPPTPPSTPPHGESHTDFSSLRKPVLPTLEQFITSIVDRSHVQVPTLMSSLVYLERLQKRLPAVAKGMRCTVHRIFLASLILAAKNLNDSSPKNKHWAKYSIVRGFGGFEFSLTEVNLMEKQLLFLLDWDLRITQEDLYEHFEPFLTPIIEQHDREMEEKLELEREQQEFEEQQAIVAMKMETQTRSRPLYSSSISSNSSYYLPTHSYLDCTPPMQHSHSTPPTGSSGRSSRASERSVDQQYHSQLRSQRRSITADYFYPTPPSTAPSSTLIPSLARSGTTSSISSSNESSPATPSGVMMRNLLPSMESGKKKLRSVGGSSTGSLLSRFLSSASGHEKTISMSRSSSSRSHQYV</sequence>
<feature type="region of interest" description="Disordered" evidence="1">
    <location>
        <begin position="255"/>
        <end position="397"/>
    </location>
</feature>
<dbReference type="CDD" id="cd20557">
    <property type="entry name" value="CYCLIN_ScPCL1-like"/>
    <property type="match status" value="1"/>
</dbReference>
<comment type="caution">
    <text evidence="3">The sequence shown here is derived from an EMBL/GenBank/DDBJ whole genome shotgun (WGS) entry which is preliminary data.</text>
</comment>
<dbReference type="SUPFAM" id="SSF47954">
    <property type="entry name" value="Cyclin-like"/>
    <property type="match status" value="1"/>
</dbReference>
<dbReference type="Proteomes" id="UP001447188">
    <property type="component" value="Unassembled WGS sequence"/>
</dbReference>
<feature type="domain" description="Cyclin N-terminal" evidence="2">
    <location>
        <begin position="70"/>
        <end position="175"/>
    </location>
</feature>
<dbReference type="Pfam" id="PF00134">
    <property type="entry name" value="Cyclin_N"/>
    <property type="match status" value="1"/>
</dbReference>
<name>A0ABR3GCN3_9PEZI</name>
<dbReference type="PANTHER" id="PTHR15615:SF10">
    <property type="entry name" value="PHO85 CYCLIN-2-RELATED"/>
    <property type="match status" value="1"/>
</dbReference>
<feature type="region of interest" description="Disordered" evidence="1">
    <location>
        <begin position="39"/>
        <end position="62"/>
    </location>
</feature>
<feature type="compositionally biased region" description="Low complexity" evidence="1">
    <location>
        <begin position="309"/>
        <end position="339"/>
    </location>
</feature>
<evidence type="ECO:0000313" key="4">
    <source>
        <dbReference type="Proteomes" id="UP001447188"/>
    </source>
</evidence>
<proteinExistence type="predicted"/>
<organism evidence="3 4">
    <name type="scientific">Discina gigas</name>
    <dbReference type="NCBI Taxonomy" id="1032678"/>
    <lineage>
        <taxon>Eukaryota</taxon>
        <taxon>Fungi</taxon>
        <taxon>Dikarya</taxon>
        <taxon>Ascomycota</taxon>
        <taxon>Pezizomycotina</taxon>
        <taxon>Pezizomycetes</taxon>
        <taxon>Pezizales</taxon>
        <taxon>Discinaceae</taxon>
        <taxon>Discina</taxon>
    </lineage>
</organism>
<evidence type="ECO:0000313" key="3">
    <source>
        <dbReference type="EMBL" id="KAL0633733.1"/>
    </source>
</evidence>
<dbReference type="Gene3D" id="1.10.472.10">
    <property type="entry name" value="Cyclin-like"/>
    <property type="match status" value="1"/>
</dbReference>
<gene>
    <name evidence="3" type="primary">PCL1</name>
    <name evidence="3" type="ORF">Q9L58_007337</name>
</gene>
<dbReference type="InterPro" id="IPR013922">
    <property type="entry name" value="Cyclin_PHO80-like"/>
</dbReference>